<sequence>MAQFTCEHCGQEFEQRSRYEKHLQTAHPPRAISAADLEEQISGIEFPCSRQTLVEQARQRHSDGIASLLTRLPDNHFRDAAEVARSLGELKSHKAKADVQPSKKGGKEALKRGSASHIASLFGGLKFPASAQKLRNYAQQQATDKDKQMLQQFREKQYQDMADVAREFGRIKSSRSD</sequence>
<dbReference type="SMART" id="SM00355">
    <property type="entry name" value="ZnF_C2H2"/>
    <property type="match status" value="1"/>
</dbReference>
<dbReference type="InterPro" id="IPR013087">
    <property type="entry name" value="Znf_C2H2_type"/>
</dbReference>
<dbReference type="EMBL" id="JAFKCV010000008">
    <property type="protein sequence ID" value="MBN7826392.1"/>
    <property type="molecule type" value="Genomic_DNA"/>
</dbReference>
<name>A0A939DQ98_9ALTE</name>
<comment type="caution">
    <text evidence="4">The sequence shown here is derived from an EMBL/GenBank/DDBJ whole genome shotgun (WGS) entry which is preliminary data.</text>
</comment>
<keyword evidence="1" id="KW-0479">Metal-binding</keyword>
<proteinExistence type="predicted"/>
<evidence type="ECO:0000259" key="3">
    <source>
        <dbReference type="PROSITE" id="PS50157"/>
    </source>
</evidence>
<dbReference type="RefSeq" id="WP_206574506.1">
    <property type="nucleotide sequence ID" value="NZ_JAFKCV010000008.1"/>
</dbReference>
<evidence type="ECO:0000313" key="4">
    <source>
        <dbReference type="EMBL" id="MBN7826392.1"/>
    </source>
</evidence>
<dbReference type="Proteomes" id="UP000664654">
    <property type="component" value="Unassembled WGS sequence"/>
</dbReference>
<accession>A0A939DQ98</accession>
<dbReference type="InterPro" id="IPR021527">
    <property type="entry name" value="DUF2795"/>
</dbReference>
<feature type="domain" description="C2H2-type" evidence="3">
    <location>
        <begin position="4"/>
        <end position="27"/>
    </location>
</feature>
<evidence type="ECO:0000256" key="2">
    <source>
        <dbReference type="SAM" id="MobiDB-lite"/>
    </source>
</evidence>
<protein>
    <submittedName>
        <fullName evidence="4">DUF2795 domain-containing protein</fullName>
    </submittedName>
</protein>
<gene>
    <name evidence="4" type="ORF">J0A66_14250</name>
</gene>
<keyword evidence="5" id="KW-1185">Reference proteome</keyword>
<dbReference type="AlphaFoldDB" id="A0A939DQ98"/>
<dbReference type="Pfam" id="PF11387">
    <property type="entry name" value="DUF2795"/>
    <property type="match status" value="2"/>
</dbReference>
<feature type="region of interest" description="Disordered" evidence="2">
    <location>
        <begin position="90"/>
        <end position="112"/>
    </location>
</feature>
<keyword evidence="1" id="KW-0862">Zinc</keyword>
<reference evidence="4" key="1">
    <citation type="submission" date="2021-03" db="EMBL/GenBank/DDBJ databases">
        <title>novel species isolated from a fishpond in China.</title>
        <authorList>
            <person name="Lu H."/>
            <person name="Cai Z."/>
        </authorList>
    </citation>
    <scope>NUCLEOTIDE SEQUENCE</scope>
    <source>
        <strain evidence="4">JCM 30855</strain>
    </source>
</reference>
<dbReference type="PROSITE" id="PS00028">
    <property type="entry name" value="ZINC_FINGER_C2H2_1"/>
    <property type="match status" value="1"/>
</dbReference>
<evidence type="ECO:0000256" key="1">
    <source>
        <dbReference type="PROSITE-ProRule" id="PRU00042"/>
    </source>
</evidence>
<dbReference type="PROSITE" id="PS50157">
    <property type="entry name" value="ZINC_FINGER_C2H2_2"/>
    <property type="match status" value="1"/>
</dbReference>
<organism evidence="4 5">
    <name type="scientific">Bowmanella dokdonensis</name>
    <dbReference type="NCBI Taxonomy" id="751969"/>
    <lineage>
        <taxon>Bacteria</taxon>
        <taxon>Pseudomonadati</taxon>
        <taxon>Pseudomonadota</taxon>
        <taxon>Gammaproteobacteria</taxon>
        <taxon>Alteromonadales</taxon>
        <taxon>Alteromonadaceae</taxon>
        <taxon>Bowmanella</taxon>
    </lineage>
</organism>
<keyword evidence="1" id="KW-0863">Zinc-finger</keyword>
<dbReference type="GO" id="GO:0008270">
    <property type="term" value="F:zinc ion binding"/>
    <property type="evidence" value="ECO:0007669"/>
    <property type="project" value="UniProtKB-KW"/>
</dbReference>
<evidence type="ECO:0000313" key="5">
    <source>
        <dbReference type="Proteomes" id="UP000664654"/>
    </source>
</evidence>
<dbReference type="Gene3D" id="3.30.160.60">
    <property type="entry name" value="Classic Zinc Finger"/>
    <property type="match status" value="1"/>
</dbReference>